<evidence type="ECO:0000313" key="1">
    <source>
        <dbReference type="EMBL" id="MEE7456435.1"/>
    </source>
</evidence>
<proteinExistence type="predicted"/>
<evidence type="ECO:0000313" key="2">
    <source>
        <dbReference type="Proteomes" id="UP001349262"/>
    </source>
</evidence>
<evidence type="ECO:0008006" key="3">
    <source>
        <dbReference type="Google" id="ProtNLM"/>
    </source>
</evidence>
<dbReference type="EMBL" id="MLBY01000003">
    <property type="protein sequence ID" value="MEE7456435.1"/>
    <property type="molecule type" value="Genomic_DNA"/>
</dbReference>
<keyword evidence="2" id="KW-1185">Reference proteome</keyword>
<gene>
    <name evidence="1" type="ORF">MRSR164_06425</name>
</gene>
<comment type="caution">
    <text evidence="1">The sequence shown here is derived from an EMBL/GenBank/DDBJ whole genome shotgun (WGS) entry which is preliminary data.</text>
</comment>
<accession>A0ABU7T7D3</accession>
<name>A0ABU7T7D3_9HYPH</name>
<sequence length="67" mass="7436">MNVRDEVAAGHPAKVRPLAREAKVSSSLIYDMISRGEIEARRIGQRRLVITNRAARKLLGIEEGTHA</sequence>
<protein>
    <recommendedName>
        <fullName evidence="3">Helix-turn-helix domain-containing protein</fullName>
    </recommendedName>
</protein>
<dbReference type="Proteomes" id="UP001349262">
    <property type="component" value="Unassembled WGS sequence"/>
</dbReference>
<reference evidence="1 2" key="1">
    <citation type="journal article" date="2012" name="Genet. Mol. Biol.">
        <title>Analysis of 16S rRNA and mxaF genes revealing insights into Methylobacterium niche-specific plant association.</title>
        <authorList>
            <person name="Dourado M.N."/>
            <person name="Andreote F.D."/>
            <person name="Dini-Andreote F."/>
            <person name="Conti R."/>
            <person name="Araujo J.M."/>
            <person name="Araujo W.L."/>
        </authorList>
    </citation>
    <scope>NUCLEOTIDE SEQUENCE [LARGE SCALE GENOMIC DNA]</scope>
    <source>
        <strain evidence="1 2">SR1.6/4</strain>
    </source>
</reference>
<organism evidence="1 2">
    <name type="scientific">Methylobacterium radiotolerans</name>
    <dbReference type="NCBI Taxonomy" id="31998"/>
    <lineage>
        <taxon>Bacteria</taxon>
        <taxon>Pseudomonadati</taxon>
        <taxon>Pseudomonadota</taxon>
        <taxon>Alphaproteobacteria</taxon>
        <taxon>Hyphomicrobiales</taxon>
        <taxon>Methylobacteriaceae</taxon>
        <taxon>Methylobacterium</taxon>
    </lineage>
</organism>